<gene>
    <name evidence="2" type="ORF">H1011_00305</name>
</gene>
<evidence type="ECO:0000313" key="2">
    <source>
        <dbReference type="EMBL" id="HIJ99253.1"/>
    </source>
</evidence>
<comment type="caution">
    <text evidence="2">The sequence shown here is derived from an EMBL/GenBank/DDBJ whole genome shotgun (WGS) entry which is preliminary data.</text>
</comment>
<proteinExistence type="predicted"/>
<keyword evidence="3" id="KW-1185">Reference proteome</keyword>
<sequence>MVSHHRSRKAQSPVISSVVMILVVTALVILTFTWGNEMLETQQVSVTVTYSQAKLLDIKNAILEVAQEQINSTRIVRMNLRMGSLSVLNGSHCSGANVNKNAILYNLTHNRKLIDSLDWVSIDPIEPNFRCSANQTNGSSGVLVARPFKAGNSYANSFMIWFRQINDTTSSTSYLINISIGEVSRISGTSTTIIARNIGRVNSSGTIHTNVLVDLR</sequence>
<accession>A0A832UXU0</accession>
<protein>
    <submittedName>
        <fullName evidence="2">Uncharacterized protein</fullName>
    </submittedName>
</protein>
<feature type="transmembrane region" description="Helical" evidence="1">
    <location>
        <begin position="12"/>
        <end position="35"/>
    </location>
</feature>
<reference evidence="2 3" key="1">
    <citation type="journal article" name="Nat. Commun.">
        <title>Undinarchaeota illuminate DPANN phylogeny and the impact of gene transfer on archaeal evolution.</title>
        <authorList>
            <person name="Dombrowski N."/>
            <person name="Williams T.A."/>
            <person name="Sun J."/>
            <person name="Woodcroft B.J."/>
            <person name="Lee J.H."/>
            <person name="Minh B.Q."/>
            <person name="Rinke C."/>
            <person name="Spang A."/>
        </authorList>
    </citation>
    <scope>NUCLEOTIDE SEQUENCE [LARGE SCALE GENOMIC DNA]</scope>
    <source>
        <strain evidence="2">MAG_bin17</strain>
    </source>
</reference>
<keyword evidence="1" id="KW-1133">Transmembrane helix</keyword>
<name>A0A832UXU0_9ARCH</name>
<dbReference type="EMBL" id="DVAD01000002">
    <property type="protein sequence ID" value="HIJ99253.1"/>
    <property type="molecule type" value="Genomic_DNA"/>
</dbReference>
<dbReference type="AlphaFoldDB" id="A0A832UXU0"/>
<dbReference type="Proteomes" id="UP000604391">
    <property type="component" value="Unassembled WGS sequence"/>
</dbReference>
<evidence type="ECO:0000256" key="1">
    <source>
        <dbReference type="SAM" id="Phobius"/>
    </source>
</evidence>
<evidence type="ECO:0000313" key="3">
    <source>
        <dbReference type="Proteomes" id="UP000604391"/>
    </source>
</evidence>
<keyword evidence="1" id="KW-0472">Membrane</keyword>
<keyword evidence="1" id="KW-0812">Transmembrane</keyword>
<organism evidence="2 3">
    <name type="scientific">Candidatus Undinarchaeum marinum</name>
    <dbReference type="NCBI Taxonomy" id="2756141"/>
    <lineage>
        <taxon>Archaea</taxon>
        <taxon>Candidatus Undinarchaeota</taxon>
        <taxon>Candidatus Undinarchaeia</taxon>
        <taxon>Candidatus Undinarchaeales</taxon>
        <taxon>Candidatus Undinarchaeaceae</taxon>
        <taxon>Candidatus Undinarchaeum</taxon>
    </lineage>
</organism>